<dbReference type="PANTHER" id="PTHR30582">
    <property type="entry name" value="L,D-TRANSPEPTIDASE"/>
    <property type="match status" value="1"/>
</dbReference>
<keyword evidence="8" id="KW-0812">Transmembrane</keyword>
<dbReference type="InterPro" id="IPR038063">
    <property type="entry name" value="Transpep_catalytic_dom"/>
</dbReference>
<proteinExistence type="predicted"/>
<comment type="pathway">
    <text evidence="1 6">Cell wall biogenesis; peptidoglycan biosynthesis.</text>
</comment>
<feature type="active site" description="Nucleophile" evidence="6">
    <location>
        <position position="513"/>
    </location>
</feature>
<feature type="domain" description="L,D-TPase catalytic" evidence="9">
    <location>
        <begin position="412"/>
        <end position="537"/>
    </location>
</feature>
<keyword evidence="11" id="KW-1185">Reference proteome</keyword>
<dbReference type="SUPFAM" id="SSF143985">
    <property type="entry name" value="L,D-transpeptidase pre-catalytic domain-like"/>
    <property type="match status" value="1"/>
</dbReference>
<evidence type="ECO:0000256" key="4">
    <source>
        <dbReference type="ARBA" id="ARBA00022984"/>
    </source>
</evidence>
<dbReference type="InterPro" id="IPR038054">
    <property type="entry name" value="LD_TPept-like_central_sf"/>
</dbReference>
<feature type="transmembrane region" description="Helical" evidence="8">
    <location>
        <begin position="76"/>
        <end position="104"/>
    </location>
</feature>
<dbReference type="PROSITE" id="PS52029">
    <property type="entry name" value="LD_TPASE"/>
    <property type="match status" value="1"/>
</dbReference>
<evidence type="ECO:0000256" key="8">
    <source>
        <dbReference type="SAM" id="Phobius"/>
    </source>
</evidence>
<dbReference type="EMBL" id="SSTM01000007">
    <property type="protein sequence ID" value="TJW09741.1"/>
    <property type="molecule type" value="Genomic_DNA"/>
</dbReference>
<keyword evidence="2" id="KW-0808">Transferase</keyword>
<protein>
    <recommendedName>
        <fullName evidence="9">L,D-TPase catalytic domain-containing protein</fullName>
    </recommendedName>
</protein>
<keyword evidence="8" id="KW-1133">Transmembrane helix</keyword>
<dbReference type="OrthoDB" id="3176960at2"/>
<evidence type="ECO:0000256" key="3">
    <source>
        <dbReference type="ARBA" id="ARBA00022960"/>
    </source>
</evidence>
<evidence type="ECO:0000256" key="1">
    <source>
        <dbReference type="ARBA" id="ARBA00004752"/>
    </source>
</evidence>
<evidence type="ECO:0000256" key="5">
    <source>
        <dbReference type="ARBA" id="ARBA00023316"/>
    </source>
</evidence>
<dbReference type="GO" id="GO:0071555">
    <property type="term" value="P:cell wall organization"/>
    <property type="evidence" value="ECO:0007669"/>
    <property type="project" value="UniProtKB-UniRule"/>
</dbReference>
<dbReference type="SUPFAM" id="SSF141523">
    <property type="entry name" value="L,D-transpeptidase catalytic domain-like"/>
    <property type="match status" value="1"/>
</dbReference>
<keyword evidence="4 6" id="KW-0573">Peptidoglycan synthesis</keyword>
<gene>
    <name evidence="10" type="ORF">E5982_08830</name>
</gene>
<feature type="active site" description="Proton donor/acceptor" evidence="6">
    <location>
        <position position="492"/>
    </location>
</feature>
<dbReference type="InterPro" id="IPR005490">
    <property type="entry name" value="LD_TPept_cat_dom"/>
</dbReference>
<dbReference type="Gene3D" id="2.40.440.10">
    <property type="entry name" value="L,D-transpeptidase catalytic domain-like"/>
    <property type="match status" value="1"/>
</dbReference>
<evidence type="ECO:0000313" key="10">
    <source>
        <dbReference type="EMBL" id="TJW09741.1"/>
    </source>
</evidence>
<dbReference type="AlphaFoldDB" id="A0A4T9T644"/>
<keyword evidence="3 6" id="KW-0133">Cell shape</keyword>
<dbReference type="GO" id="GO:0071972">
    <property type="term" value="F:peptidoglycan L,D-transpeptidase activity"/>
    <property type="evidence" value="ECO:0007669"/>
    <property type="project" value="TreeGrafter"/>
</dbReference>
<keyword evidence="8" id="KW-0472">Membrane</keyword>
<dbReference type="GO" id="GO:0008360">
    <property type="term" value="P:regulation of cell shape"/>
    <property type="evidence" value="ECO:0007669"/>
    <property type="project" value="UniProtKB-UniRule"/>
</dbReference>
<evidence type="ECO:0000256" key="7">
    <source>
        <dbReference type="SAM" id="MobiDB-lite"/>
    </source>
</evidence>
<dbReference type="GO" id="GO:0005576">
    <property type="term" value="C:extracellular region"/>
    <property type="evidence" value="ECO:0007669"/>
    <property type="project" value="TreeGrafter"/>
</dbReference>
<accession>A0A4T9T644</accession>
<feature type="region of interest" description="Disordered" evidence="7">
    <location>
        <begin position="1"/>
        <end position="36"/>
    </location>
</feature>
<dbReference type="UniPathway" id="UPA00219"/>
<reference evidence="10 11" key="1">
    <citation type="submission" date="2019-04" db="EMBL/GenBank/DDBJ databases">
        <title>Microbes associate with the intestines of laboratory mice.</title>
        <authorList>
            <person name="Navarre W."/>
            <person name="Wong E."/>
            <person name="Huang K.C."/>
            <person name="Tropini C."/>
            <person name="Ng K."/>
            <person name="Yu B."/>
        </authorList>
    </citation>
    <scope>NUCLEOTIDE SEQUENCE [LARGE SCALE GENOMIC DNA]</scope>
    <source>
        <strain evidence="10 11">NM48_B13</strain>
    </source>
</reference>
<dbReference type="Proteomes" id="UP000309454">
    <property type="component" value="Unassembled WGS sequence"/>
</dbReference>
<organism evidence="10 11">
    <name type="scientific">Parvibacter caecicola</name>
    <dbReference type="NCBI Taxonomy" id="747645"/>
    <lineage>
        <taxon>Bacteria</taxon>
        <taxon>Bacillati</taxon>
        <taxon>Actinomycetota</taxon>
        <taxon>Coriobacteriia</taxon>
        <taxon>Coriobacteriales</taxon>
        <taxon>Coriobacteriaceae</taxon>
        <taxon>Parvibacter</taxon>
    </lineage>
</organism>
<dbReference type="GO" id="GO:0018104">
    <property type="term" value="P:peptidoglycan-protein cross-linking"/>
    <property type="evidence" value="ECO:0007669"/>
    <property type="project" value="TreeGrafter"/>
</dbReference>
<dbReference type="InterPro" id="IPR050979">
    <property type="entry name" value="LD-transpeptidase"/>
</dbReference>
<dbReference type="Pfam" id="PF03734">
    <property type="entry name" value="YkuD"/>
    <property type="match status" value="1"/>
</dbReference>
<evidence type="ECO:0000313" key="11">
    <source>
        <dbReference type="Proteomes" id="UP000309454"/>
    </source>
</evidence>
<sequence length="538" mass="58569">MANTPPKHSKHAKVDGGAHAPGRTSSFGTVSPDGNRRMVSAFDSRYSTSPEGTLYAQPPAGRQFNMAPQKSKGRRIALIVLAVIVGLLLAAYLAGVAVFSSLFYPQTKMAGQDLSMMSVQQVEQLLQQRLDDYSIQVKGQGVDFTLTGRQTGIAQDVASIARKMHDTFSPWAWPAEVFAGHDLSHNLEYSLGDMDTLSTAVNSEVEKFNATATAPQDAYVAYNEEAGEYQVMPSVMGNTLNGEAVLEAVAQAVAEFSAAVNLDADVVQQPKVLVNDEGLHATADEANKLISADLALMVGGTEAAHLGKEQLKGWVSLAEDGTVSFDDAALDAWVEAFVENSETVGTERTYTRPDGKKITVSGGDYGWYIHTSNTKDMVREAVKNGTQGQIEPPINRKAAEWNGKGKADWGDSYIDVDITEQHARFYKDGKIIWETDFVSGKDGNETPLGVFYIKTNNGASVLKGYEEDGKTITYEAPVEYWMPFDGNLVGLHDCDWRTEFGGDIYHKNGSRGCINLPTKKAKELHELIWVGLPVITHE</sequence>
<evidence type="ECO:0000256" key="2">
    <source>
        <dbReference type="ARBA" id="ARBA00022679"/>
    </source>
</evidence>
<evidence type="ECO:0000256" key="6">
    <source>
        <dbReference type="PROSITE-ProRule" id="PRU01373"/>
    </source>
</evidence>
<dbReference type="GO" id="GO:0016740">
    <property type="term" value="F:transferase activity"/>
    <property type="evidence" value="ECO:0007669"/>
    <property type="project" value="UniProtKB-KW"/>
</dbReference>
<keyword evidence="5 6" id="KW-0961">Cell wall biogenesis/degradation</keyword>
<evidence type="ECO:0000259" key="9">
    <source>
        <dbReference type="PROSITE" id="PS52029"/>
    </source>
</evidence>
<dbReference type="PANTHER" id="PTHR30582:SF33">
    <property type="entry name" value="EXPORTED PROTEIN"/>
    <property type="match status" value="1"/>
</dbReference>
<dbReference type="Gene3D" id="3.10.20.800">
    <property type="match status" value="1"/>
</dbReference>
<dbReference type="CDD" id="cd16913">
    <property type="entry name" value="YkuD_like"/>
    <property type="match status" value="1"/>
</dbReference>
<name>A0A4T9T644_9ACTN</name>
<comment type="caution">
    <text evidence="10">The sequence shown here is derived from an EMBL/GenBank/DDBJ whole genome shotgun (WGS) entry which is preliminary data.</text>
</comment>